<sequence>MAFKDTTTLPQIILWYRRMTTKLSLFLSSLTSKTIEATAALSVARVCCEWVLLETLYYTRFGIVVRRPWLAVPSLLRLGQKSYPQ</sequence>
<gene>
    <name evidence="1" type="ORF">PEX2_070550</name>
</gene>
<reference evidence="1 2" key="1">
    <citation type="journal article" date="2015" name="Mol. Plant Microbe Interact.">
        <title>Genome, transcriptome, and functional analyses of Penicillium expansum provide new insights into secondary metabolism and pathogenicity.</title>
        <authorList>
            <person name="Ballester A.R."/>
            <person name="Marcet-Houben M."/>
            <person name="Levin E."/>
            <person name="Sela N."/>
            <person name="Selma-Lazaro C."/>
            <person name="Carmona L."/>
            <person name="Wisniewski M."/>
            <person name="Droby S."/>
            <person name="Gonzalez-Candelas L."/>
            <person name="Gabaldon T."/>
        </authorList>
    </citation>
    <scope>NUCLEOTIDE SEQUENCE [LARGE SCALE GENOMIC DNA]</scope>
    <source>
        <strain evidence="1 2">MD-8</strain>
    </source>
</reference>
<dbReference type="VEuPathDB" id="FungiDB:PEXP_012980"/>
<dbReference type="HOGENOM" id="CLU_2513344_0_0_1"/>
<comment type="caution">
    <text evidence="1">The sequence shown here is derived from an EMBL/GenBank/DDBJ whole genome shotgun (WGS) entry which is preliminary data.</text>
</comment>
<protein>
    <submittedName>
        <fullName evidence="1">Uncharacterized protein</fullName>
    </submittedName>
</protein>
<dbReference type="Proteomes" id="UP000030143">
    <property type="component" value="Unassembled WGS sequence"/>
</dbReference>
<dbReference type="RefSeq" id="XP_016596893.1">
    <property type="nucleotide sequence ID" value="XM_016744326.1"/>
</dbReference>
<accession>A0A0A2IWE3</accession>
<dbReference type="EMBL" id="JQFZ01000221">
    <property type="protein sequence ID" value="KGO54522.1"/>
    <property type="molecule type" value="Genomic_DNA"/>
</dbReference>
<proteinExistence type="predicted"/>
<dbReference type="OrthoDB" id="4361155at2759"/>
<evidence type="ECO:0000313" key="2">
    <source>
        <dbReference type="Proteomes" id="UP000030143"/>
    </source>
</evidence>
<evidence type="ECO:0000313" key="1">
    <source>
        <dbReference type="EMBL" id="KGO54522.1"/>
    </source>
</evidence>
<dbReference type="GeneID" id="27679746"/>
<keyword evidence="2" id="KW-1185">Reference proteome</keyword>
<name>A0A0A2IWE3_PENEN</name>
<dbReference type="AlphaFoldDB" id="A0A0A2IWE3"/>
<organism evidence="1 2">
    <name type="scientific">Penicillium expansum</name>
    <name type="common">Blue mold rot fungus</name>
    <dbReference type="NCBI Taxonomy" id="27334"/>
    <lineage>
        <taxon>Eukaryota</taxon>
        <taxon>Fungi</taxon>
        <taxon>Dikarya</taxon>
        <taxon>Ascomycota</taxon>
        <taxon>Pezizomycotina</taxon>
        <taxon>Eurotiomycetes</taxon>
        <taxon>Eurotiomycetidae</taxon>
        <taxon>Eurotiales</taxon>
        <taxon>Aspergillaceae</taxon>
        <taxon>Penicillium</taxon>
    </lineage>
</organism>